<dbReference type="EMBL" id="NMYC01000002">
    <property type="protein sequence ID" value="PLS27588.1"/>
    <property type="molecule type" value="Genomic_DNA"/>
</dbReference>
<evidence type="ECO:0000256" key="1">
    <source>
        <dbReference type="ARBA" id="ARBA00001946"/>
    </source>
</evidence>
<sequence>MPHVDAFPNALGGGILVHTALPVGDALHARLRAVIDDVDRALSRFRTDSTVARMAVAERGGRFRFPAWAAPLFDWADVLAAVTAGRVDPCAGADLVRLGYAASFEMIDSGGTSAAGGVGLRRAHWGFDVHRDGGSVLVTDRAVQLDFGACGKGLCVDLLCTRLEEEFGADSPFVIDAGGDLRVHRLPEPLRIALEDPADTDRAIGVAQLAEGALCASAPSRRYWRDALDRQVHHLLNAVTGEPVDDVAASWAAVPMRTFAALPTMVADGLATALFCAEPNTLTRDARVPRFDFAVLDSRRRLVHSRHFPAVFD</sequence>
<comment type="cofactor">
    <cofactor evidence="1">
        <name>Mg(2+)</name>
        <dbReference type="ChEBI" id="CHEBI:18420"/>
    </cofactor>
</comment>
<evidence type="ECO:0000313" key="12">
    <source>
        <dbReference type="Proteomes" id="UP000234935"/>
    </source>
</evidence>
<evidence type="ECO:0000256" key="6">
    <source>
        <dbReference type="ARBA" id="ARBA00022723"/>
    </source>
</evidence>
<evidence type="ECO:0000256" key="7">
    <source>
        <dbReference type="ARBA" id="ARBA00022827"/>
    </source>
</evidence>
<keyword evidence="6" id="KW-0479">Metal-binding</keyword>
<dbReference type="AlphaFoldDB" id="A0A2N5J043"/>
<dbReference type="InterPro" id="IPR003374">
    <property type="entry name" value="ApbE-like_sf"/>
</dbReference>
<keyword evidence="4" id="KW-0285">Flavoprotein</keyword>
<dbReference type="Pfam" id="PF02424">
    <property type="entry name" value="ApbE"/>
    <property type="match status" value="1"/>
</dbReference>
<evidence type="ECO:0000256" key="5">
    <source>
        <dbReference type="ARBA" id="ARBA00022679"/>
    </source>
</evidence>
<evidence type="ECO:0000313" key="11">
    <source>
        <dbReference type="EMBL" id="PLS27588.1"/>
    </source>
</evidence>
<dbReference type="PANTHER" id="PTHR30040:SF2">
    <property type="entry name" value="FAD:PROTEIN FMN TRANSFERASE"/>
    <property type="match status" value="1"/>
</dbReference>
<comment type="catalytic activity">
    <reaction evidence="10">
        <text>L-threonyl-[protein] + FAD = FMN-L-threonyl-[protein] + AMP + H(+)</text>
        <dbReference type="Rhea" id="RHEA:36847"/>
        <dbReference type="Rhea" id="RHEA-COMP:11060"/>
        <dbReference type="Rhea" id="RHEA-COMP:11061"/>
        <dbReference type="ChEBI" id="CHEBI:15378"/>
        <dbReference type="ChEBI" id="CHEBI:30013"/>
        <dbReference type="ChEBI" id="CHEBI:57692"/>
        <dbReference type="ChEBI" id="CHEBI:74257"/>
        <dbReference type="ChEBI" id="CHEBI:456215"/>
        <dbReference type="EC" id="2.7.1.180"/>
    </reaction>
</comment>
<name>A0A2N5J043_9BIFI</name>
<proteinExistence type="predicted"/>
<dbReference type="Proteomes" id="UP000234935">
    <property type="component" value="Unassembled WGS sequence"/>
</dbReference>
<evidence type="ECO:0000256" key="3">
    <source>
        <dbReference type="ARBA" id="ARBA00016337"/>
    </source>
</evidence>
<evidence type="ECO:0000256" key="8">
    <source>
        <dbReference type="ARBA" id="ARBA00022842"/>
    </source>
</evidence>
<protein>
    <recommendedName>
        <fullName evidence="3">FAD:protein FMN transferase</fullName>
        <ecNumber evidence="2">2.7.1.180</ecNumber>
    </recommendedName>
    <alternativeName>
        <fullName evidence="9">Flavin transferase</fullName>
    </alternativeName>
</protein>
<keyword evidence="7" id="KW-0274">FAD</keyword>
<reference evidence="11 12" key="1">
    <citation type="submission" date="2017-07" db="EMBL/GenBank/DDBJ databases">
        <title>Bifidobacterium novel species.</title>
        <authorList>
            <person name="Lugli G.A."/>
            <person name="Milani C."/>
            <person name="Duranti S."/>
            <person name="Mangifesta M."/>
        </authorList>
    </citation>
    <scope>NUCLEOTIDE SEQUENCE [LARGE SCALE GENOMIC DNA]</scope>
    <source>
        <strain evidence="12">Goo31D</strain>
    </source>
</reference>
<dbReference type="SUPFAM" id="SSF143631">
    <property type="entry name" value="ApbE-like"/>
    <property type="match status" value="1"/>
</dbReference>
<dbReference type="Gene3D" id="3.10.520.10">
    <property type="entry name" value="ApbE-like domains"/>
    <property type="match status" value="1"/>
</dbReference>
<dbReference type="InterPro" id="IPR024932">
    <property type="entry name" value="ApbE"/>
</dbReference>
<evidence type="ECO:0000256" key="9">
    <source>
        <dbReference type="ARBA" id="ARBA00031306"/>
    </source>
</evidence>
<dbReference type="GO" id="GO:0046872">
    <property type="term" value="F:metal ion binding"/>
    <property type="evidence" value="ECO:0007669"/>
    <property type="project" value="UniProtKB-KW"/>
</dbReference>
<evidence type="ECO:0000256" key="10">
    <source>
        <dbReference type="ARBA" id="ARBA00048540"/>
    </source>
</evidence>
<keyword evidence="5" id="KW-0808">Transferase</keyword>
<organism evidence="11 12">
    <name type="scientific">Bifidobacterium anseris</name>
    <dbReference type="NCBI Taxonomy" id="2020963"/>
    <lineage>
        <taxon>Bacteria</taxon>
        <taxon>Bacillati</taxon>
        <taxon>Actinomycetota</taxon>
        <taxon>Actinomycetes</taxon>
        <taxon>Bifidobacteriales</taxon>
        <taxon>Bifidobacteriaceae</taxon>
        <taxon>Bifidobacterium</taxon>
    </lineage>
</organism>
<dbReference type="EC" id="2.7.1.180" evidence="2"/>
<gene>
    <name evidence="11" type="ORF">CGZ88_0805</name>
</gene>
<keyword evidence="12" id="KW-1185">Reference proteome</keyword>
<dbReference type="PANTHER" id="PTHR30040">
    <property type="entry name" value="THIAMINE BIOSYNTHESIS LIPOPROTEIN APBE"/>
    <property type="match status" value="1"/>
</dbReference>
<comment type="caution">
    <text evidence="11">The sequence shown here is derived from an EMBL/GenBank/DDBJ whole genome shotgun (WGS) entry which is preliminary data.</text>
</comment>
<evidence type="ECO:0000256" key="2">
    <source>
        <dbReference type="ARBA" id="ARBA00011955"/>
    </source>
</evidence>
<evidence type="ECO:0000256" key="4">
    <source>
        <dbReference type="ARBA" id="ARBA00022630"/>
    </source>
</evidence>
<accession>A0A2N5J043</accession>
<dbReference type="GO" id="GO:0016740">
    <property type="term" value="F:transferase activity"/>
    <property type="evidence" value="ECO:0007669"/>
    <property type="project" value="UniProtKB-KW"/>
</dbReference>
<keyword evidence="8" id="KW-0460">Magnesium</keyword>